<accession>B8CPR5</accession>
<reference evidence="3 4" key="1">
    <citation type="journal article" date="2008" name="PLoS ONE">
        <title>Environmental adaptation: genomic analysis of the piezotolerant and psychrotolerant deep-sea iron reducing bacterium Shewanella piezotolerans WP3.</title>
        <authorList>
            <person name="Wang F."/>
            <person name="Wang J."/>
            <person name="Jian H."/>
            <person name="Zhang B."/>
            <person name="Li S."/>
            <person name="Wang F."/>
            <person name="Zeng X."/>
            <person name="Gao L."/>
            <person name="Bartlett D.H."/>
            <person name="Yu J."/>
            <person name="Hu S."/>
            <person name="Xiao X."/>
        </authorList>
    </citation>
    <scope>NUCLEOTIDE SEQUENCE [LARGE SCALE GENOMIC DNA]</scope>
    <source>
        <strain evidence="4">WP3 / JCM 13877</strain>
    </source>
</reference>
<organism evidence="3 4">
    <name type="scientific">Shewanella piezotolerans (strain WP3 / JCM 13877)</name>
    <dbReference type="NCBI Taxonomy" id="225849"/>
    <lineage>
        <taxon>Bacteria</taxon>
        <taxon>Pseudomonadati</taxon>
        <taxon>Pseudomonadota</taxon>
        <taxon>Gammaproteobacteria</taxon>
        <taxon>Alteromonadales</taxon>
        <taxon>Shewanellaceae</taxon>
        <taxon>Shewanella</taxon>
    </lineage>
</organism>
<sequence>MRFITLFFLALFFALPAQAHEVHAGGGFISGFNHPVLGFDHMLAMICVGILSTKLGGRAIWAVPAVFVLFMLCGGIIGLLSLPIPLVEFGIAASVLLLGLALAIDKRIPQWLVMAFVATFAIFHGHAHGVEMPQLAQPALYVLGFICGTSAIHVAGVYLWYVSNTCCWGDTWYCDAGQRSAKPFCSFIWRSDSSCWWIPAVKCLKCH</sequence>
<dbReference type="HOGENOM" id="CLU_088877_0_1_6"/>
<evidence type="ECO:0000256" key="1">
    <source>
        <dbReference type="SAM" id="Phobius"/>
    </source>
</evidence>
<dbReference type="KEGG" id="swp:swp_3063"/>
<keyword evidence="2" id="KW-0732">Signal</keyword>
<protein>
    <submittedName>
        <fullName evidence="3">HupE/UreJ protein</fullName>
    </submittedName>
</protein>
<dbReference type="InterPro" id="IPR007038">
    <property type="entry name" value="HupE_UreJ"/>
</dbReference>
<proteinExistence type="predicted"/>
<dbReference type="AlphaFoldDB" id="B8CPR5"/>
<dbReference type="STRING" id="225849.swp_3063"/>
<keyword evidence="4" id="KW-1185">Reference proteome</keyword>
<keyword evidence="1" id="KW-1133">Transmembrane helix</keyword>
<feature type="transmembrane region" description="Helical" evidence="1">
    <location>
        <begin position="111"/>
        <end position="127"/>
    </location>
</feature>
<feature type="chain" id="PRO_5002870294" evidence="2">
    <location>
        <begin position="20"/>
        <end position="207"/>
    </location>
</feature>
<dbReference type="EMBL" id="CP000472">
    <property type="protein sequence ID" value="ACJ29779.1"/>
    <property type="molecule type" value="Genomic_DNA"/>
</dbReference>
<evidence type="ECO:0000313" key="4">
    <source>
        <dbReference type="Proteomes" id="UP000000753"/>
    </source>
</evidence>
<keyword evidence="1" id="KW-0812">Transmembrane</keyword>
<evidence type="ECO:0000256" key="2">
    <source>
        <dbReference type="SAM" id="SignalP"/>
    </source>
</evidence>
<name>B8CPR5_SHEPW</name>
<keyword evidence="1" id="KW-0472">Membrane</keyword>
<gene>
    <name evidence="3" type="ordered locus">swp_3063</name>
</gene>
<feature type="transmembrane region" description="Helical" evidence="1">
    <location>
        <begin position="86"/>
        <end position="104"/>
    </location>
</feature>
<feature type="signal peptide" evidence="2">
    <location>
        <begin position="1"/>
        <end position="19"/>
    </location>
</feature>
<evidence type="ECO:0000313" key="3">
    <source>
        <dbReference type="EMBL" id="ACJ29779.1"/>
    </source>
</evidence>
<dbReference type="eggNOG" id="COG2370">
    <property type="taxonomic scope" value="Bacteria"/>
</dbReference>
<feature type="transmembrane region" description="Helical" evidence="1">
    <location>
        <begin position="35"/>
        <end position="52"/>
    </location>
</feature>
<dbReference type="Pfam" id="PF04955">
    <property type="entry name" value="HupE_UreJ"/>
    <property type="match status" value="1"/>
</dbReference>
<dbReference type="Proteomes" id="UP000000753">
    <property type="component" value="Chromosome"/>
</dbReference>
<feature type="transmembrane region" description="Helical" evidence="1">
    <location>
        <begin position="59"/>
        <end position="80"/>
    </location>
</feature>
<feature type="transmembrane region" description="Helical" evidence="1">
    <location>
        <begin position="139"/>
        <end position="161"/>
    </location>
</feature>